<feature type="domain" description="SUF system FeS cluster assembly SufBD core" evidence="2">
    <location>
        <begin position="1"/>
        <end position="69"/>
    </location>
</feature>
<dbReference type="GO" id="GO:0016226">
    <property type="term" value="P:iron-sulfur cluster assembly"/>
    <property type="evidence" value="ECO:0007669"/>
    <property type="project" value="InterPro"/>
</dbReference>
<dbReference type="PANTHER" id="PTHR30508:SF1">
    <property type="entry name" value="UPF0051 PROTEIN ABCI8, CHLOROPLASTIC-RELATED"/>
    <property type="match status" value="1"/>
</dbReference>
<dbReference type="SUPFAM" id="SSF82657">
    <property type="entry name" value="BolA-like"/>
    <property type="match status" value="1"/>
</dbReference>
<dbReference type="SUPFAM" id="SSF101960">
    <property type="entry name" value="Stabilizer of iron transporter SufD"/>
    <property type="match status" value="1"/>
</dbReference>
<gene>
    <name evidence="3" type="ORF">GZ085_14125</name>
</gene>
<evidence type="ECO:0000259" key="2">
    <source>
        <dbReference type="Pfam" id="PF01458"/>
    </source>
</evidence>
<name>A0A7C9P9L1_9PROT</name>
<comment type="caution">
    <text evidence="3">The sequence shown here is derived from an EMBL/GenBank/DDBJ whole genome shotgun (WGS) entry which is preliminary data.</text>
</comment>
<proteinExistence type="inferred from homology"/>
<dbReference type="InterPro" id="IPR037284">
    <property type="entry name" value="SUF_FeS_clus_asmbl_SufBD_sf"/>
</dbReference>
<sequence length="118" mass="12800">SVAVTNHLQQADTGTKMIHLGKNTRSTIVSKPISAGRSNNSYRGLARISPKAVGARNYSQCDSMLIGDGGVGHFRVRVIDAGFNALQRIARNRLVYAAVSDWIPERGHALKIIAMARE</sequence>
<dbReference type="AlphaFoldDB" id="A0A7C9P9L1"/>
<dbReference type="Pfam" id="PF01458">
    <property type="entry name" value="SUFBD_core"/>
    <property type="match status" value="1"/>
</dbReference>
<comment type="similarity">
    <text evidence="1">Belongs to the iron-sulfur cluster assembly SufBD family.</text>
</comment>
<protein>
    <submittedName>
        <fullName evidence="3">BolA/IbaG family iron-sulfur metabolism protein</fullName>
    </submittedName>
</protein>
<dbReference type="Proteomes" id="UP000483432">
    <property type="component" value="Unassembled WGS sequence"/>
</dbReference>
<evidence type="ECO:0000313" key="4">
    <source>
        <dbReference type="Proteomes" id="UP000483432"/>
    </source>
</evidence>
<dbReference type="InterPro" id="IPR000825">
    <property type="entry name" value="SUF_FeS_clus_asmbl_SufBD_core"/>
</dbReference>
<dbReference type="Gene3D" id="3.30.300.90">
    <property type="entry name" value="BolA-like"/>
    <property type="match status" value="1"/>
</dbReference>
<evidence type="ECO:0000313" key="3">
    <source>
        <dbReference type="EMBL" id="NDP49495.1"/>
    </source>
</evidence>
<dbReference type="InterPro" id="IPR036065">
    <property type="entry name" value="BolA-like_sf"/>
</dbReference>
<evidence type="ECO:0000256" key="1">
    <source>
        <dbReference type="ARBA" id="ARBA00043967"/>
    </source>
</evidence>
<accession>A0A7C9P9L1</accession>
<reference evidence="3 4" key="1">
    <citation type="submission" date="2019-09" db="EMBL/GenBank/DDBJ databases">
        <title>H2 Metabolism Revealed by Metagenomic Analysis in Subglacial Sediment of East Antarctica.</title>
        <authorList>
            <person name="Yang Z."/>
            <person name="Zhang Y."/>
            <person name="Lv Y."/>
            <person name="Yan W."/>
            <person name="Xiao X."/>
            <person name="Sun B."/>
            <person name="Ma H."/>
        </authorList>
    </citation>
    <scope>NUCLEOTIDE SEQUENCE [LARGE SCALE GENOMIC DNA]</scope>
    <source>
        <strain evidence="3">Bin2_2</strain>
    </source>
</reference>
<dbReference type="InterPro" id="IPR055346">
    <property type="entry name" value="Fe-S_cluster_assembly_SufBD"/>
</dbReference>
<dbReference type="PANTHER" id="PTHR30508">
    <property type="entry name" value="FES CLUSTER ASSEMBLY PROTEIN SUF"/>
    <property type="match status" value="1"/>
</dbReference>
<organism evidence="3 4">
    <name type="scientific">Sulfuriferula multivorans</name>
    <dbReference type="NCBI Taxonomy" id="1559896"/>
    <lineage>
        <taxon>Bacteria</taxon>
        <taxon>Pseudomonadati</taxon>
        <taxon>Pseudomonadota</taxon>
        <taxon>Betaproteobacteria</taxon>
        <taxon>Nitrosomonadales</taxon>
        <taxon>Sulfuricellaceae</taxon>
        <taxon>Sulfuriferula</taxon>
    </lineage>
</organism>
<feature type="non-terminal residue" evidence="3">
    <location>
        <position position="1"/>
    </location>
</feature>
<dbReference type="EMBL" id="JAAFGW010000287">
    <property type="protein sequence ID" value="NDP49495.1"/>
    <property type="molecule type" value="Genomic_DNA"/>
</dbReference>